<dbReference type="CDD" id="cd06261">
    <property type="entry name" value="TM_PBP2"/>
    <property type="match status" value="1"/>
</dbReference>
<dbReference type="PANTHER" id="PTHR43496:SF1">
    <property type="entry name" value="POLYGALACTURONAN_RHAMNOGALACTURONAN TRANSPORT SYSTEM PERMEASE PROTEIN YTEP"/>
    <property type="match status" value="1"/>
</dbReference>
<evidence type="ECO:0000256" key="5">
    <source>
        <dbReference type="RuleBase" id="RU363032"/>
    </source>
</evidence>
<proteinExistence type="inferred from homology"/>
<dbReference type="GO" id="GO:0055085">
    <property type="term" value="P:transmembrane transport"/>
    <property type="evidence" value="ECO:0007669"/>
    <property type="project" value="InterPro"/>
</dbReference>
<dbReference type="Gene3D" id="1.10.3720.10">
    <property type="entry name" value="MetI-like"/>
    <property type="match status" value="1"/>
</dbReference>
<dbReference type="InterPro" id="IPR000515">
    <property type="entry name" value="MetI-like"/>
</dbReference>
<organism evidence="7 8">
    <name type="scientific">Fusicatenibacter saccharivorans</name>
    <dbReference type="NCBI Taxonomy" id="1150298"/>
    <lineage>
        <taxon>Bacteria</taxon>
        <taxon>Bacillati</taxon>
        <taxon>Bacillota</taxon>
        <taxon>Clostridia</taxon>
        <taxon>Lachnospirales</taxon>
        <taxon>Lachnospiraceae</taxon>
        <taxon>Fusicatenibacter</taxon>
    </lineage>
</organism>
<dbReference type="SUPFAM" id="SSF161098">
    <property type="entry name" value="MetI-like"/>
    <property type="match status" value="1"/>
</dbReference>
<comment type="caution">
    <text evidence="7">The sequence shown here is derived from an EMBL/GenBank/DDBJ whole genome shotgun (WGS) entry which is preliminary data.</text>
</comment>
<gene>
    <name evidence="7" type="ORF">L0N21_03170</name>
</gene>
<protein>
    <submittedName>
        <fullName evidence="7">ABC transporter permease subunit</fullName>
    </submittedName>
</protein>
<comment type="subcellular location">
    <subcellularLocation>
        <location evidence="5">Cell membrane</location>
        <topology evidence="5">Multi-pass membrane protein</topology>
    </subcellularLocation>
    <subcellularLocation>
        <location evidence="1">Membrane</location>
        <topology evidence="1">Multi-pass membrane protein</topology>
    </subcellularLocation>
</comment>
<comment type="similarity">
    <text evidence="5">Belongs to the binding-protein-dependent transport system permease family.</text>
</comment>
<name>A0AAE3JTK8_9FIRM</name>
<evidence type="ECO:0000259" key="6">
    <source>
        <dbReference type="PROSITE" id="PS50928"/>
    </source>
</evidence>
<dbReference type="RefSeq" id="WP_242857192.1">
    <property type="nucleotide sequence ID" value="NZ_CZAL01000006.1"/>
</dbReference>
<evidence type="ECO:0000313" key="7">
    <source>
        <dbReference type="EMBL" id="MCG4764523.1"/>
    </source>
</evidence>
<feature type="transmembrane region" description="Helical" evidence="5">
    <location>
        <begin position="232"/>
        <end position="256"/>
    </location>
</feature>
<feature type="transmembrane region" description="Helical" evidence="5">
    <location>
        <begin position="33"/>
        <end position="53"/>
    </location>
</feature>
<feature type="transmembrane region" description="Helical" evidence="5">
    <location>
        <begin position="101"/>
        <end position="122"/>
    </location>
</feature>
<accession>A0AAE3JTK8</accession>
<dbReference type="InterPro" id="IPR035906">
    <property type="entry name" value="MetI-like_sf"/>
</dbReference>
<feature type="domain" description="ABC transmembrane type-1" evidence="6">
    <location>
        <begin position="97"/>
        <end position="313"/>
    </location>
</feature>
<dbReference type="EMBL" id="JAKNFS010000004">
    <property type="protein sequence ID" value="MCG4764523.1"/>
    <property type="molecule type" value="Genomic_DNA"/>
</dbReference>
<keyword evidence="2 5" id="KW-0812">Transmembrane</keyword>
<dbReference type="Proteomes" id="UP001199915">
    <property type="component" value="Unassembled WGS sequence"/>
</dbReference>
<evidence type="ECO:0000256" key="4">
    <source>
        <dbReference type="ARBA" id="ARBA00023136"/>
    </source>
</evidence>
<reference evidence="7" key="1">
    <citation type="submission" date="2022-01" db="EMBL/GenBank/DDBJ databases">
        <title>Collection of gut derived symbiotic bacterial strains cultured from healthy donors.</title>
        <authorList>
            <person name="Lin H."/>
            <person name="Kohout C."/>
            <person name="Waligurski E."/>
            <person name="Pamer E.G."/>
        </authorList>
    </citation>
    <scope>NUCLEOTIDE SEQUENCE</scope>
    <source>
        <strain evidence="7">DFI.5.49</strain>
    </source>
</reference>
<evidence type="ECO:0000313" key="8">
    <source>
        <dbReference type="Proteomes" id="UP001199915"/>
    </source>
</evidence>
<dbReference type="GO" id="GO:0005886">
    <property type="term" value="C:plasma membrane"/>
    <property type="evidence" value="ECO:0007669"/>
    <property type="project" value="UniProtKB-SubCell"/>
</dbReference>
<keyword evidence="4 5" id="KW-0472">Membrane</keyword>
<dbReference type="Pfam" id="PF00528">
    <property type="entry name" value="BPD_transp_1"/>
    <property type="match status" value="1"/>
</dbReference>
<feature type="transmembrane region" description="Helical" evidence="5">
    <location>
        <begin position="291"/>
        <end position="311"/>
    </location>
</feature>
<dbReference type="AlphaFoldDB" id="A0AAE3JTK8"/>
<dbReference type="PANTHER" id="PTHR43496">
    <property type="entry name" value="PROTEIN LPLB"/>
    <property type="match status" value="1"/>
</dbReference>
<feature type="transmembrane region" description="Helical" evidence="5">
    <location>
        <begin position="143"/>
        <end position="166"/>
    </location>
</feature>
<keyword evidence="3 5" id="KW-1133">Transmembrane helix</keyword>
<evidence type="ECO:0000256" key="1">
    <source>
        <dbReference type="ARBA" id="ARBA00004141"/>
    </source>
</evidence>
<feature type="transmembrane region" description="Helical" evidence="5">
    <location>
        <begin position="186"/>
        <end position="211"/>
    </location>
</feature>
<evidence type="ECO:0000256" key="3">
    <source>
        <dbReference type="ARBA" id="ARBA00022989"/>
    </source>
</evidence>
<sequence>MNKKKKEGEGMKKENVHAKHKKSLAERFWKQKYLFLLLLPSLVWVILICYAPMTGLYMSFINYTPQGSGYFADMANSQFVGLDWFKYFFSTDFTKIMRNTLATSLLTLLFSFPLPIILALCLNEVRNQKAKKFVQTASYIPYFISWVIAANIFLTFLSSDGVINNLLKFLGLTDESILFFQKGPYFWWIIAIANAWKVLGYNAIIYMAAISGISQDMYEAADVDGATRMQKILHITLPALKPTIMILLILAIGGVLNTGYEQQLLMSNDAILNYSDVLDTYAYRYGLKNGMYSYGTAVGFFKSAVSFILVISANALSKKFSDDNTALF</sequence>
<evidence type="ECO:0000256" key="2">
    <source>
        <dbReference type="ARBA" id="ARBA00022692"/>
    </source>
</evidence>
<keyword evidence="5" id="KW-0813">Transport</keyword>
<dbReference type="PROSITE" id="PS50928">
    <property type="entry name" value="ABC_TM1"/>
    <property type="match status" value="1"/>
</dbReference>